<evidence type="ECO:0000256" key="2">
    <source>
        <dbReference type="ARBA" id="ARBA00023012"/>
    </source>
</evidence>
<reference evidence="10 11" key="1">
    <citation type="submission" date="2023-11" db="EMBL/GenBank/DDBJ databases">
        <title>Arctic aerobic anoxygenic photoheterotroph Sediminicoccus rosea KRV36 adapts its photosynthesis to long days of polar summer.</title>
        <authorList>
            <person name="Tomasch J."/>
            <person name="Kopejtka K."/>
            <person name="Bily T."/>
            <person name="Gardiner A.T."/>
            <person name="Gardian Z."/>
            <person name="Shivaramu S."/>
            <person name="Koblizek M."/>
            <person name="Engelhardt F."/>
            <person name="Kaftan D."/>
        </authorList>
    </citation>
    <scope>NUCLEOTIDE SEQUENCE [LARGE SCALE GENOMIC DNA]</scope>
    <source>
        <strain evidence="10 11">R-30</strain>
    </source>
</reference>
<dbReference type="CDD" id="cd00383">
    <property type="entry name" value="trans_reg_C"/>
    <property type="match status" value="1"/>
</dbReference>
<keyword evidence="11" id="KW-1185">Reference proteome</keyword>
<dbReference type="InterPro" id="IPR036388">
    <property type="entry name" value="WH-like_DNA-bd_sf"/>
</dbReference>
<evidence type="ECO:0000313" key="11">
    <source>
        <dbReference type="Proteomes" id="UP001305521"/>
    </source>
</evidence>
<feature type="domain" description="Response regulatory" evidence="8">
    <location>
        <begin position="15"/>
        <end position="128"/>
    </location>
</feature>
<dbReference type="InterPro" id="IPR001789">
    <property type="entry name" value="Sig_transdc_resp-reg_receiver"/>
</dbReference>
<dbReference type="PROSITE" id="PS51755">
    <property type="entry name" value="OMPR_PHOB"/>
    <property type="match status" value="1"/>
</dbReference>
<feature type="DNA-binding region" description="OmpR/PhoB-type" evidence="7">
    <location>
        <begin position="134"/>
        <end position="233"/>
    </location>
</feature>
<name>A0ABZ0PDT3_9PROT</name>
<evidence type="ECO:0000313" key="10">
    <source>
        <dbReference type="EMBL" id="WPB83868.1"/>
    </source>
</evidence>
<dbReference type="SUPFAM" id="SSF46894">
    <property type="entry name" value="C-terminal effector domain of the bipartite response regulators"/>
    <property type="match status" value="1"/>
</dbReference>
<evidence type="ECO:0000256" key="5">
    <source>
        <dbReference type="ARBA" id="ARBA00023163"/>
    </source>
</evidence>
<dbReference type="Proteomes" id="UP001305521">
    <property type="component" value="Chromosome"/>
</dbReference>
<dbReference type="SMART" id="SM00448">
    <property type="entry name" value="REC"/>
    <property type="match status" value="1"/>
</dbReference>
<dbReference type="InterPro" id="IPR001867">
    <property type="entry name" value="OmpR/PhoB-type_DNA-bd"/>
</dbReference>
<proteinExistence type="predicted"/>
<keyword evidence="5" id="KW-0804">Transcription</keyword>
<evidence type="ECO:0000256" key="7">
    <source>
        <dbReference type="PROSITE-ProRule" id="PRU01091"/>
    </source>
</evidence>
<keyword evidence="2" id="KW-0902">Two-component regulatory system</keyword>
<protein>
    <submittedName>
        <fullName evidence="10">Response regulator transcription factor</fullName>
    </submittedName>
</protein>
<gene>
    <name evidence="10" type="ORF">R9Z33_17340</name>
</gene>
<dbReference type="RefSeq" id="WP_318647825.1">
    <property type="nucleotide sequence ID" value="NZ_CP137852.1"/>
</dbReference>
<organism evidence="10 11">
    <name type="scientific">Sediminicoccus rosea</name>
    <dbReference type="NCBI Taxonomy" id="1225128"/>
    <lineage>
        <taxon>Bacteria</taxon>
        <taxon>Pseudomonadati</taxon>
        <taxon>Pseudomonadota</taxon>
        <taxon>Alphaproteobacteria</taxon>
        <taxon>Acetobacterales</taxon>
        <taxon>Roseomonadaceae</taxon>
        <taxon>Sediminicoccus</taxon>
    </lineage>
</organism>
<evidence type="ECO:0000256" key="6">
    <source>
        <dbReference type="PROSITE-ProRule" id="PRU00169"/>
    </source>
</evidence>
<dbReference type="SUPFAM" id="SSF52172">
    <property type="entry name" value="CheY-like"/>
    <property type="match status" value="1"/>
</dbReference>
<keyword evidence="4 7" id="KW-0238">DNA-binding</keyword>
<keyword evidence="1 6" id="KW-0597">Phosphoprotein</keyword>
<keyword evidence="3" id="KW-0805">Transcription regulation</keyword>
<dbReference type="Pfam" id="PF00072">
    <property type="entry name" value="Response_reg"/>
    <property type="match status" value="1"/>
</dbReference>
<dbReference type="PROSITE" id="PS50110">
    <property type="entry name" value="RESPONSE_REGULATORY"/>
    <property type="match status" value="1"/>
</dbReference>
<evidence type="ECO:0000259" key="8">
    <source>
        <dbReference type="PROSITE" id="PS50110"/>
    </source>
</evidence>
<sequence length="237" mass="26306">MQTAPTTPLDPNQAQILLIEDDAILSGELVDIFEDHGIHARAIGDWPAALKLLEVHQPDLILLDQRLGAVDTLMMLPALRNLTAAPILFLTGNRNEADRVIGLELGADDFLLKPIAGRELVARVRAHLRRAMRRPAHVTGEWRMLETERRLLRPDGTPVPLTAAEFTLLAIMAAQPGVPIDRDTLTQQVLRRPFRAEDRALDNLVHQIRRKLGRRGAGEVISAVRNQGYAFSGFPEA</sequence>
<dbReference type="EMBL" id="CP137852">
    <property type="protein sequence ID" value="WPB83868.1"/>
    <property type="molecule type" value="Genomic_DNA"/>
</dbReference>
<dbReference type="InterPro" id="IPR011006">
    <property type="entry name" value="CheY-like_superfamily"/>
</dbReference>
<dbReference type="Gene3D" id="6.10.250.690">
    <property type="match status" value="1"/>
</dbReference>
<evidence type="ECO:0000256" key="1">
    <source>
        <dbReference type="ARBA" id="ARBA00022553"/>
    </source>
</evidence>
<evidence type="ECO:0000256" key="4">
    <source>
        <dbReference type="ARBA" id="ARBA00023125"/>
    </source>
</evidence>
<dbReference type="Pfam" id="PF00486">
    <property type="entry name" value="Trans_reg_C"/>
    <property type="match status" value="1"/>
</dbReference>
<dbReference type="Gene3D" id="1.10.10.10">
    <property type="entry name" value="Winged helix-like DNA-binding domain superfamily/Winged helix DNA-binding domain"/>
    <property type="match status" value="1"/>
</dbReference>
<dbReference type="InterPro" id="IPR016032">
    <property type="entry name" value="Sig_transdc_resp-reg_C-effctor"/>
</dbReference>
<evidence type="ECO:0000256" key="3">
    <source>
        <dbReference type="ARBA" id="ARBA00023015"/>
    </source>
</evidence>
<dbReference type="PANTHER" id="PTHR48111">
    <property type="entry name" value="REGULATOR OF RPOS"/>
    <property type="match status" value="1"/>
</dbReference>
<dbReference type="PANTHER" id="PTHR48111:SF4">
    <property type="entry name" value="DNA-BINDING DUAL TRANSCRIPTIONAL REGULATOR OMPR"/>
    <property type="match status" value="1"/>
</dbReference>
<accession>A0ABZ0PDT3</accession>
<feature type="domain" description="OmpR/PhoB-type" evidence="9">
    <location>
        <begin position="134"/>
        <end position="233"/>
    </location>
</feature>
<dbReference type="Gene3D" id="3.40.50.2300">
    <property type="match status" value="1"/>
</dbReference>
<feature type="modified residue" description="4-aspartylphosphate" evidence="6">
    <location>
        <position position="64"/>
    </location>
</feature>
<evidence type="ECO:0000259" key="9">
    <source>
        <dbReference type="PROSITE" id="PS51755"/>
    </source>
</evidence>
<dbReference type="SMART" id="SM00862">
    <property type="entry name" value="Trans_reg_C"/>
    <property type="match status" value="1"/>
</dbReference>
<dbReference type="InterPro" id="IPR039420">
    <property type="entry name" value="WalR-like"/>
</dbReference>